<comment type="caution">
    <text evidence="9">The sequence shown here is derived from an EMBL/GenBank/DDBJ whole genome shotgun (WGS) entry which is preliminary data.</text>
</comment>
<feature type="signal peptide" evidence="7">
    <location>
        <begin position="1"/>
        <end position="17"/>
    </location>
</feature>
<evidence type="ECO:0000256" key="4">
    <source>
        <dbReference type="ARBA" id="ARBA00023157"/>
    </source>
</evidence>
<keyword evidence="6" id="KW-0624">Polysaccharide degradation</keyword>
<reference evidence="9" key="1">
    <citation type="submission" date="2022-04" db="EMBL/GenBank/DDBJ databases">
        <title>Carnegiea gigantea Genome sequencing and assembly v2.</title>
        <authorList>
            <person name="Copetti D."/>
            <person name="Sanderson M.J."/>
            <person name="Burquez A."/>
            <person name="Wojciechowski M.F."/>
        </authorList>
    </citation>
    <scope>NUCLEOTIDE SEQUENCE</scope>
    <source>
        <strain evidence="9">SGP5-SGP5p</strain>
        <tissue evidence="9">Aerial part</tissue>
    </source>
</reference>
<dbReference type="InterPro" id="IPR001223">
    <property type="entry name" value="Glyco_hydro18_cat"/>
</dbReference>
<accession>A0A9Q1KMT8</accession>
<sequence>MLLLSLLISVSFESSHGSEIAIHWGQNGNEGSLKEACNTGNYGIVILASLDIFGIGQTPELNFAGHCNASNNGCTSLSNEISACQNQHIQALLSIRGSAGILKGIDFDIELGHDQFWDDLAKALAAHNIGKQRVVLSAGPQCPFPDATLNTAIATGLFDYVWVQFFNNPPCQYGGSADNLLNSWKQWTSVKAKKLFLG</sequence>
<protein>
    <recommendedName>
        <fullName evidence="8">GH18 domain-containing protein</fullName>
    </recommendedName>
</protein>
<keyword evidence="4" id="KW-1015">Disulfide bond</keyword>
<keyword evidence="3" id="KW-0146">Chitin degradation</keyword>
<dbReference type="PANTHER" id="PTHR45708">
    <property type="entry name" value="ENDOCHITINASE"/>
    <property type="match status" value="1"/>
</dbReference>
<comment type="catalytic activity">
    <reaction evidence="1">
        <text>Random endo-hydrolysis of N-acetyl-beta-D-glucosaminide (1-&gt;4)-beta-linkages in chitin and chitodextrins.</text>
        <dbReference type="EC" id="3.2.1.14"/>
    </reaction>
</comment>
<dbReference type="GO" id="GO:0000272">
    <property type="term" value="P:polysaccharide catabolic process"/>
    <property type="evidence" value="ECO:0007669"/>
    <property type="project" value="UniProtKB-KW"/>
</dbReference>
<evidence type="ECO:0000256" key="1">
    <source>
        <dbReference type="ARBA" id="ARBA00000822"/>
    </source>
</evidence>
<keyword evidence="2 7" id="KW-0732">Signal</keyword>
<evidence type="ECO:0000256" key="7">
    <source>
        <dbReference type="SAM" id="SignalP"/>
    </source>
</evidence>
<dbReference type="GO" id="GO:0006032">
    <property type="term" value="P:chitin catabolic process"/>
    <property type="evidence" value="ECO:0007669"/>
    <property type="project" value="UniProtKB-KW"/>
</dbReference>
<keyword evidence="5" id="KW-0119">Carbohydrate metabolism</keyword>
<proteinExistence type="predicted"/>
<evidence type="ECO:0000313" key="10">
    <source>
        <dbReference type="Proteomes" id="UP001153076"/>
    </source>
</evidence>
<feature type="domain" description="GH18" evidence="8">
    <location>
        <begin position="1"/>
        <end position="198"/>
    </location>
</feature>
<evidence type="ECO:0000256" key="6">
    <source>
        <dbReference type="ARBA" id="ARBA00023326"/>
    </source>
</evidence>
<dbReference type="AlphaFoldDB" id="A0A9Q1KMT8"/>
<dbReference type="InterPro" id="IPR050542">
    <property type="entry name" value="Glycosyl_Hydrlase18_Chitinase"/>
</dbReference>
<evidence type="ECO:0000256" key="2">
    <source>
        <dbReference type="ARBA" id="ARBA00022729"/>
    </source>
</evidence>
<dbReference type="InterPro" id="IPR017853">
    <property type="entry name" value="GH"/>
</dbReference>
<evidence type="ECO:0000256" key="3">
    <source>
        <dbReference type="ARBA" id="ARBA00023024"/>
    </source>
</evidence>
<name>A0A9Q1KMT8_9CARY</name>
<dbReference type="SUPFAM" id="SSF51445">
    <property type="entry name" value="(Trans)glycosidases"/>
    <property type="match status" value="1"/>
</dbReference>
<keyword evidence="10" id="KW-1185">Reference proteome</keyword>
<evidence type="ECO:0000313" key="9">
    <source>
        <dbReference type="EMBL" id="KAJ8446273.1"/>
    </source>
</evidence>
<feature type="chain" id="PRO_5040405751" description="GH18 domain-containing protein" evidence="7">
    <location>
        <begin position="18"/>
        <end position="198"/>
    </location>
</feature>
<organism evidence="9 10">
    <name type="scientific">Carnegiea gigantea</name>
    <dbReference type="NCBI Taxonomy" id="171969"/>
    <lineage>
        <taxon>Eukaryota</taxon>
        <taxon>Viridiplantae</taxon>
        <taxon>Streptophyta</taxon>
        <taxon>Embryophyta</taxon>
        <taxon>Tracheophyta</taxon>
        <taxon>Spermatophyta</taxon>
        <taxon>Magnoliopsida</taxon>
        <taxon>eudicotyledons</taxon>
        <taxon>Gunneridae</taxon>
        <taxon>Pentapetalae</taxon>
        <taxon>Caryophyllales</taxon>
        <taxon>Cactineae</taxon>
        <taxon>Cactaceae</taxon>
        <taxon>Cactoideae</taxon>
        <taxon>Echinocereeae</taxon>
        <taxon>Carnegiea</taxon>
    </lineage>
</organism>
<dbReference type="PANTHER" id="PTHR45708:SF22">
    <property type="entry name" value="ACIDIC ENDOCHITINASE"/>
    <property type="match status" value="1"/>
</dbReference>
<evidence type="ECO:0000256" key="5">
    <source>
        <dbReference type="ARBA" id="ARBA00023277"/>
    </source>
</evidence>
<dbReference type="EMBL" id="JAKOGI010000058">
    <property type="protein sequence ID" value="KAJ8446273.1"/>
    <property type="molecule type" value="Genomic_DNA"/>
</dbReference>
<dbReference type="OrthoDB" id="6020543at2759"/>
<dbReference type="Proteomes" id="UP001153076">
    <property type="component" value="Unassembled WGS sequence"/>
</dbReference>
<dbReference type="GO" id="GO:0008843">
    <property type="term" value="F:endochitinase activity"/>
    <property type="evidence" value="ECO:0007669"/>
    <property type="project" value="UniProtKB-EC"/>
</dbReference>
<evidence type="ECO:0000259" key="8">
    <source>
        <dbReference type="PROSITE" id="PS51910"/>
    </source>
</evidence>
<dbReference type="Gene3D" id="3.20.20.80">
    <property type="entry name" value="Glycosidases"/>
    <property type="match status" value="2"/>
</dbReference>
<dbReference type="GO" id="GO:0005576">
    <property type="term" value="C:extracellular region"/>
    <property type="evidence" value="ECO:0007669"/>
    <property type="project" value="TreeGrafter"/>
</dbReference>
<gene>
    <name evidence="9" type="ORF">Cgig2_016044</name>
</gene>
<dbReference type="PROSITE" id="PS51910">
    <property type="entry name" value="GH18_2"/>
    <property type="match status" value="1"/>
</dbReference>